<dbReference type="EMBL" id="JMCB01000009">
    <property type="protein sequence ID" value="KFE66884.1"/>
    <property type="molecule type" value="Genomic_DNA"/>
</dbReference>
<proteinExistence type="predicted"/>
<accession>A0A085WGS1</accession>
<feature type="compositionally biased region" description="Basic and acidic residues" evidence="2">
    <location>
        <begin position="433"/>
        <end position="457"/>
    </location>
</feature>
<dbReference type="GO" id="GO:0009307">
    <property type="term" value="P:DNA restriction-modification system"/>
    <property type="evidence" value="ECO:0007669"/>
    <property type="project" value="InterPro"/>
</dbReference>
<dbReference type="GO" id="GO:0004519">
    <property type="term" value="F:endonuclease activity"/>
    <property type="evidence" value="ECO:0007669"/>
    <property type="project" value="InterPro"/>
</dbReference>
<dbReference type="PROSITE" id="PS51913">
    <property type="entry name" value="HTH_HARE"/>
    <property type="match status" value="1"/>
</dbReference>
<evidence type="ECO:0000256" key="2">
    <source>
        <dbReference type="SAM" id="MobiDB-lite"/>
    </source>
</evidence>
<evidence type="ECO:0000256" key="1">
    <source>
        <dbReference type="ARBA" id="ARBA00023163"/>
    </source>
</evidence>
<comment type="caution">
    <text evidence="4">The sequence shown here is derived from an EMBL/GenBank/DDBJ whole genome shotgun (WGS) entry which is preliminary data.</text>
</comment>
<feature type="compositionally biased region" description="Basic residues" evidence="2">
    <location>
        <begin position="458"/>
        <end position="467"/>
    </location>
</feature>
<feature type="compositionally biased region" description="Low complexity" evidence="2">
    <location>
        <begin position="504"/>
        <end position="516"/>
    </location>
</feature>
<dbReference type="InterPro" id="IPR007759">
    <property type="entry name" value="Asxl_HARE-HTH"/>
</dbReference>
<feature type="compositionally biased region" description="Gly residues" evidence="2">
    <location>
        <begin position="579"/>
        <end position="588"/>
    </location>
</feature>
<evidence type="ECO:0000259" key="3">
    <source>
        <dbReference type="PROSITE" id="PS51913"/>
    </source>
</evidence>
<feature type="compositionally biased region" description="Basic and acidic residues" evidence="2">
    <location>
        <begin position="490"/>
        <end position="501"/>
    </location>
</feature>
<evidence type="ECO:0000313" key="4">
    <source>
        <dbReference type="EMBL" id="KFE66884.1"/>
    </source>
</evidence>
<feature type="region of interest" description="Disordered" evidence="2">
    <location>
        <begin position="433"/>
        <end position="647"/>
    </location>
</feature>
<keyword evidence="1" id="KW-0804">Transcription</keyword>
<keyword evidence="5" id="KW-1185">Reference proteome</keyword>
<dbReference type="Proteomes" id="UP000028725">
    <property type="component" value="Unassembled WGS sequence"/>
</dbReference>
<dbReference type="STRING" id="394096.DB31_9098"/>
<feature type="domain" description="HTH HARE-type" evidence="3">
    <location>
        <begin position="1"/>
        <end position="73"/>
    </location>
</feature>
<dbReference type="InterPro" id="IPR011856">
    <property type="entry name" value="tRNA_endonuc-like_dom_sf"/>
</dbReference>
<organism evidence="4 5">
    <name type="scientific">Hyalangium minutum</name>
    <dbReference type="NCBI Taxonomy" id="394096"/>
    <lineage>
        <taxon>Bacteria</taxon>
        <taxon>Pseudomonadati</taxon>
        <taxon>Myxococcota</taxon>
        <taxon>Myxococcia</taxon>
        <taxon>Myxococcales</taxon>
        <taxon>Cystobacterineae</taxon>
        <taxon>Archangiaceae</taxon>
        <taxon>Hyalangium</taxon>
    </lineage>
</organism>
<evidence type="ECO:0000313" key="5">
    <source>
        <dbReference type="Proteomes" id="UP000028725"/>
    </source>
</evidence>
<feature type="compositionally biased region" description="Acidic residues" evidence="2">
    <location>
        <begin position="517"/>
        <end position="537"/>
    </location>
</feature>
<protein>
    <recommendedName>
        <fullName evidence="3">HTH HARE-type domain-containing protein</fullName>
    </recommendedName>
</protein>
<sequence length="647" mass="69474">MTFYEAALRILESEGRPLHFLEITEKSIAQNLLSHVGKTPEMTMLSRLAAMARRTRDRKVIVTAKDTFALADWSVPEDVEALAQTGVVEPNPEEELPPLRPVERHPDPRGDNVRVAGRGSERKRRREEEEEQKGRKRRFPPLPEVVFEILSEGEGGLRAEQLIERARGRELCAEDVTVEVVLTALLEDNQRRIDAGRRPQFAFNKHTSEVVTLERAGSPSEPPPLDLQAAFAAALGIPLEDGRPVLAKAVAAVAGEPLVDQALLTTLKTTLKDARRAVARGLRKRLGDADVGTFEKSVVKMMHALHFRELKVAKRSKEGPLLTARKREGSVELRYAVRMLKGNASIDRKMVQELRRDLGHYSAQVGLLVSAGDVRGDARSEAQASGALVMLWCGDALGEKFLDAKTAVTVTQVELFDIDDRFFEAARLDAEEAQKRREERQREKKQAKDEGGEEAPRKKSASKSKFKAKAESEFEAEAEADSEEESSTAEEPKSEEGEKVRSVAPSASAPASAEAASESEEEGDEEDDEEGDDEDLEAASAFVAGAGRPEGAAPAEGGAAPGDRKRRRRRRRGRRGRGSKGAEGGAQGAPGAPGAAAAGGAPSEGSASASAAPSGGESAPSSGAEAPRASEPPPPPPSSGSSEGSPS</sequence>
<gene>
    <name evidence="4" type="ORF">DB31_9098</name>
</gene>
<reference evidence="4 5" key="1">
    <citation type="submission" date="2014-04" db="EMBL/GenBank/DDBJ databases">
        <title>Genome assembly of Hyalangium minutum DSM 14724.</title>
        <authorList>
            <person name="Sharma G."/>
            <person name="Subramanian S."/>
        </authorList>
    </citation>
    <scope>NUCLEOTIDE SEQUENCE [LARGE SCALE GENOMIC DNA]</scope>
    <source>
        <strain evidence="4 5">DSM 14724</strain>
    </source>
</reference>
<dbReference type="Pfam" id="PF04471">
    <property type="entry name" value="Mrr_cat"/>
    <property type="match status" value="1"/>
</dbReference>
<dbReference type="AlphaFoldDB" id="A0A085WGS1"/>
<feature type="compositionally biased region" description="Basic and acidic residues" evidence="2">
    <location>
        <begin position="101"/>
        <end position="112"/>
    </location>
</feature>
<feature type="compositionally biased region" description="Low complexity" evidence="2">
    <location>
        <begin position="589"/>
        <end position="629"/>
    </location>
</feature>
<dbReference type="InterPro" id="IPR007560">
    <property type="entry name" value="Restrct_endonuc_IV_Mrr"/>
</dbReference>
<feature type="region of interest" description="Disordered" evidence="2">
    <location>
        <begin position="86"/>
        <end position="137"/>
    </location>
</feature>
<feature type="compositionally biased region" description="Acidic residues" evidence="2">
    <location>
        <begin position="473"/>
        <end position="488"/>
    </location>
</feature>
<dbReference type="GO" id="GO:0003677">
    <property type="term" value="F:DNA binding"/>
    <property type="evidence" value="ECO:0007669"/>
    <property type="project" value="InterPro"/>
</dbReference>
<dbReference type="Pfam" id="PF05066">
    <property type="entry name" value="HARE-HTH"/>
    <property type="match status" value="1"/>
</dbReference>
<dbReference type="GO" id="GO:0006355">
    <property type="term" value="P:regulation of DNA-templated transcription"/>
    <property type="evidence" value="ECO:0007669"/>
    <property type="project" value="InterPro"/>
</dbReference>
<feature type="compositionally biased region" description="Low complexity" evidence="2">
    <location>
        <begin position="538"/>
        <end position="558"/>
    </location>
</feature>
<dbReference type="PATRIC" id="fig|394096.3.peg.5125"/>
<feature type="compositionally biased region" description="Basic residues" evidence="2">
    <location>
        <begin position="564"/>
        <end position="578"/>
    </location>
</feature>
<dbReference type="RefSeq" id="WP_044191975.1">
    <property type="nucleotide sequence ID" value="NZ_JMCB01000009.1"/>
</dbReference>
<dbReference type="Gene3D" id="3.40.1350.10">
    <property type="match status" value="1"/>
</dbReference>
<name>A0A085WGS1_9BACT</name>
<dbReference type="OrthoDB" id="34413at2"/>